<dbReference type="Gene3D" id="2.40.128.110">
    <property type="entry name" value="Lipid/polyisoprenoid-binding, YceI-like"/>
    <property type="match status" value="1"/>
</dbReference>
<feature type="chain" id="PRO_5001695643" evidence="1">
    <location>
        <begin position="25"/>
        <end position="240"/>
    </location>
</feature>
<dbReference type="eggNOG" id="COG2353">
    <property type="taxonomic scope" value="Bacteria"/>
</dbReference>
<accession>A0A074L230</accession>
<comment type="caution">
    <text evidence="3">The sequence shown here is derived from an EMBL/GenBank/DDBJ whole genome shotgun (WGS) entry which is preliminary data.</text>
</comment>
<name>A0A074L230_9BACT</name>
<dbReference type="OrthoDB" id="951410at2"/>
<feature type="signal peptide" evidence="1">
    <location>
        <begin position="1"/>
        <end position="24"/>
    </location>
</feature>
<evidence type="ECO:0000259" key="2">
    <source>
        <dbReference type="SMART" id="SM00867"/>
    </source>
</evidence>
<dbReference type="InterPro" id="IPR036761">
    <property type="entry name" value="TTHA0802/YceI-like_sf"/>
</dbReference>
<dbReference type="InterPro" id="IPR007372">
    <property type="entry name" value="Lipid/polyisoprenoid-bd_YceI"/>
</dbReference>
<dbReference type="AlphaFoldDB" id="A0A074L230"/>
<dbReference type="RefSeq" id="WP_035070306.1">
    <property type="nucleotide sequence ID" value="NZ_JMIH01000014.1"/>
</dbReference>
<dbReference type="SMART" id="SM00867">
    <property type="entry name" value="YceI"/>
    <property type="match status" value="1"/>
</dbReference>
<reference evidence="3 4" key="1">
    <citation type="submission" date="2014-04" db="EMBL/GenBank/DDBJ databases">
        <title>Characterization and application of a salt tolerant electro-active bacterium.</title>
        <authorList>
            <person name="Yang L."/>
            <person name="Wei S."/>
            <person name="Tay Q.X.M."/>
        </authorList>
    </citation>
    <scope>NUCLEOTIDE SEQUENCE [LARGE SCALE GENOMIC DNA]</scope>
    <source>
        <strain evidence="3 4">LY1</strain>
    </source>
</reference>
<dbReference type="PROSITE" id="PS51257">
    <property type="entry name" value="PROKAR_LIPOPROTEIN"/>
    <property type="match status" value="1"/>
</dbReference>
<dbReference type="Pfam" id="PF04264">
    <property type="entry name" value="YceI"/>
    <property type="match status" value="1"/>
</dbReference>
<dbReference type="Proteomes" id="UP000027821">
    <property type="component" value="Unassembled WGS sequence"/>
</dbReference>
<gene>
    <name evidence="3" type="ORF">EL17_02350</name>
</gene>
<proteinExistence type="predicted"/>
<protein>
    <submittedName>
        <fullName evidence="3">Lipid-binding protein</fullName>
    </submittedName>
</protein>
<evidence type="ECO:0000313" key="3">
    <source>
        <dbReference type="EMBL" id="KEO74535.1"/>
    </source>
</evidence>
<organism evidence="3 4">
    <name type="scientific">Anditalea andensis</name>
    <dbReference type="NCBI Taxonomy" id="1048983"/>
    <lineage>
        <taxon>Bacteria</taxon>
        <taxon>Pseudomonadati</taxon>
        <taxon>Bacteroidota</taxon>
        <taxon>Cytophagia</taxon>
        <taxon>Cytophagales</taxon>
        <taxon>Cytophagaceae</taxon>
        <taxon>Anditalea</taxon>
    </lineage>
</organism>
<sequence length="240" mass="26158">MKFLRFTGLAIAAGFMLASCDNQGSTVETTEAQEVSAGSGETLSVNPNASKVTWTGYKPAGKHYGTIAVKSGELTVDGENITGGRFVMDLTALDIEDLKDDKENYDKLYGHLQSADFFDTQNHPEATFEITNIETYQSGDTVEDTEEFQSDNTPTSSSQQMVANPTHWISGNLTMRGNSKNIKFPATITNNNGTIAAKAGFNIDRTQWKVSYGDESSAADKARDQFIYNTVNVGFEIQAN</sequence>
<keyword evidence="1" id="KW-0732">Signal</keyword>
<dbReference type="PANTHER" id="PTHR34406:SF1">
    <property type="entry name" value="PROTEIN YCEI"/>
    <property type="match status" value="1"/>
</dbReference>
<evidence type="ECO:0000313" key="4">
    <source>
        <dbReference type="Proteomes" id="UP000027821"/>
    </source>
</evidence>
<dbReference type="PANTHER" id="PTHR34406">
    <property type="entry name" value="PROTEIN YCEI"/>
    <property type="match status" value="1"/>
</dbReference>
<dbReference type="SUPFAM" id="SSF101874">
    <property type="entry name" value="YceI-like"/>
    <property type="match status" value="1"/>
</dbReference>
<feature type="domain" description="Lipid/polyisoprenoid-binding YceI-like" evidence="2">
    <location>
        <begin position="42"/>
        <end position="240"/>
    </location>
</feature>
<keyword evidence="4" id="KW-1185">Reference proteome</keyword>
<evidence type="ECO:0000256" key="1">
    <source>
        <dbReference type="SAM" id="SignalP"/>
    </source>
</evidence>
<dbReference type="EMBL" id="JMIH01000014">
    <property type="protein sequence ID" value="KEO74535.1"/>
    <property type="molecule type" value="Genomic_DNA"/>
</dbReference>
<dbReference type="STRING" id="1048983.EL17_02350"/>